<dbReference type="InterPro" id="IPR013022">
    <property type="entry name" value="Xyl_isomerase-like_TIM-brl"/>
</dbReference>
<dbReference type="GO" id="GO:0016853">
    <property type="term" value="F:isomerase activity"/>
    <property type="evidence" value="ECO:0007669"/>
    <property type="project" value="UniProtKB-KW"/>
</dbReference>
<evidence type="ECO:0000259" key="2">
    <source>
        <dbReference type="Pfam" id="PF01261"/>
    </source>
</evidence>
<dbReference type="Pfam" id="PF01261">
    <property type="entry name" value="AP_endonuc_2"/>
    <property type="match status" value="1"/>
</dbReference>
<sequence>MTTPAISIQLWTVRDQLEADLDGTLEKLAAIGFTNVEAFGFVSRADELAAAFARHGISSPTGHASLASGTENPFDSSIKVPTADEVFAAAKTLGMTTVIDPFVAPDRWQSIEEIQKTADALNAAAATAAEHGITVGYHNHNQEFLAEIDDRFALEVFADLLDERVVLELDVYWASAGGADIVELLQRLGDRVVALHIKDGTLEPIPSIGQVPTDQVPAGEGVVALSEALDAAANLQYAIIEFDAYSGDVWQGVTTGYEFLTARGLS</sequence>
<protein>
    <submittedName>
        <fullName evidence="3">Sugar phosphate isomerase/epimerase</fullName>
    </submittedName>
</protein>
<dbReference type="PANTHER" id="PTHR12110">
    <property type="entry name" value="HYDROXYPYRUVATE ISOMERASE"/>
    <property type="match status" value="1"/>
</dbReference>
<proteinExistence type="predicted"/>
<evidence type="ECO:0000313" key="4">
    <source>
        <dbReference type="Proteomes" id="UP000199009"/>
    </source>
</evidence>
<feature type="domain" description="Xylose isomerase-like TIM barrel" evidence="2">
    <location>
        <begin position="26"/>
        <end position="238"/>
    </location>
</feature>
<dbReference type="InterPro" id="IPR050312">
    <property type="entry name" value="IolE/XylAMocC-like"/>
</dbReference>
<dbReference type="InterPro" id="IPR036237">
    <property type="entry name" value="Xyl_isomerase-like_sf"/>
</dbReference>
<dbReference type="PANTHER" id="PTHR12110:SF41">
    <property type="entry name" value="INOSOSE DEHYDRATASE"/>
    <property type="match status" value="1"/>
</dbReference>
<keyword evidence="1" id="KW-0119">Carbohydrate metabolism</keyword>
<evidence type="ECO:0000313" key="3">
    <source>
        <dbReference type="EMBL" id="SDG70209.1"/>
    </source>
</evidence>
<dbReference type="EMBL" id="LT629692">
    <property type="protein sequence ID" value="SDG70209.1"/>
    <property type="molecule type" value="Genomic_DNA"/>
</dbReference>
<gene>
    <name evidence="3" type="ORF">SAMN04489810_1041</name>
</gene>
<organism evidence="3 4">
    <name type="scientific">Microbacterium pygmaeum</name>
    <dbReference type="NCBI Taxonomy" id="370764"/>
    <lineage>
        <taxon>Bacteria</taxon>
        <taxon>Bacillati</taxon>
        <taxon>Actinomycetota</taxon>
        <taxon>Actinomycetes</taxon>
        <taxon>Micrococcales</taxon>
        <taxon>Microbacteriaceae</taxon>
        <taxon>Microbacterium</taxon>
    </lineage>
</organism>
<dbReference type="RefSeq" id="WP_091487277.1">
    <property type="nucleotide sequence ID" value="NZ_LT629692.1"/>
</dbReference>
<keyword evidence="4" id="KW-1185">Reference proteome</keyword>
<dbReference type="AlphaFoldDB" id="A0A1G7WEP9"/>
<dbReference type="Gene3D" id="3.20.20.150">
    <property type="entry name" value="Divalent-metal-dependent TIM barrel enzymes"/>
    <property type="match status" value="1"/>
</dbReference>
<dbReference type="Proteomes" id="UP000199009">
    <property type="component" value="Chromosome I"/>
</dbReference>
<dbReference type="SUPFAM" id="SSF51658">
    <property type="entry name" value="Xylose isomerase-like"/>
    <property type="match status" value="1"/>
</dbReference>
<keyword evidence="3" id="KW-0413">Isomerase</keyword>
<evidence type="ECO:0000256" key="1">
    <source>
        <dbReference type="ARBA" id="ARBA00023277"/>
    </source>
</evidence>
<dbReference type="OrthoDB" id="5182842at2"/>
<dbReference type="STRING" id="370764.SAMN04489810_1041"/>
<name>A0A1G7WEP9_9MICO</name>
<accession>A0A1G7WEP9</accession>
<reference evidence="3 4" key="1">
    <citation type="submission" date="2016-10" db="EMBL/GenBank/DDBJ databases">
        <authorList>
            <person name="de Groot N.N."/>
        </authorList>
    </citation>
    <scope>NUCLEOTIDE SEQUENCE [LARGE SCALE GENOMIC DNA]</scope>
    <source>
        <strain evidence="3 4">DSM 23142</strain>
    </source>
</reference>